<reference evidence="1 2" key="1">
    <citation type="submission" date="2019-04" db="EMBL/GenBank/DDBJ databases">
        <title>Isachenkonia alkalipeptolytica gen. nov. sp. nov. a new anaerobic, alkiliphilic organothrophic bacterium capable to reduce synthesized ferrihydrite isolated from a soda lake.</title>
        <authorList>
            <person name="Toshchakov S.V."/>
            <person name="Zavarzina D.G."/>
            <person name="Zhilina T.N."/>
            <person name="Kostrikina N.A."/>
            <person name="Kublanov I.V."/>
        </authorList>
    </citation>
    <scope>NUCLEOTIDE SEQUENCE [LARGE SCALE GENOMIC DNA]</scope>
    <source>
        <strain evidence="1 2">Z-1701</strain>
    </source>
</reference>
<dbReference type="RefSeq" id="WP_160722756.1">
    <property type="nucleotide sequence ID" value="NZ_SUMG01000020.1"/>
</dbReference>
<organism evidence="1 2">
    <name type="scientific">Isachenkonia alkalipeptolytica</name>
    <dbReference type="NCBI Taxonomy" id="2565777"/>
    <lineage>
        <taxon>Bacteria</taxon>
        <taxon>Bacillati</taxon>
        <taxon>Bacillota</taxon>
        <taxon>Clostridia</taxon>
        <taxon>Eubacteriales</taxon>
        <taxon>Clostridiaceae</taxon>
        <taxon>Isachenkonia</taxon>
    </lineage>
</organism>
<evidence type="ECO:0000313" key="1">
    <source>
        <dbReference type="EMBL" id="NBG89264.1"/>
    </source>
</evidence>
<evidence type="ECO:0000313" key="2">
    <source>
        <dbReference type="Proteomes" id="UP000449710"/>
    </source>
</evidence>
<dbReference type="EMBL" id="SUMG01000020">
    <property type="protein sequence ID" value="NBG89264.1"/>
    <property type="molecule type" value="Genomic_DNA"/>
</dbReference>
<dbReference type="AlphaFoldDB" id="A0AA44BEG8"/>
<accession>A0AA44BEG8</accession>
<keyword evidence="2" id="KW-1185">Reference proteome</keyword>
<comment type="caution">
    <text evidence="1">The sequence shown here is derived from an EMBL/GenBank/DDBJ whole genome shotgun (WGS) entry which is preliminary data.</text>
</comment>
<sequence>MFCKCFSPGKKAKISKSIVLHLEGKDIDIGEVTVEICGSRHCKEGYIEPERWKEIYEIVKKEDIDISEVALSRILFSYFR</sequence>
<name>A0AA44BEG8_9CLOT</name>
<dbReference type="Proteomes" id="UP000449710">
    <property type="component" value="Unassembled WGS sequence"/>
</dbReference>
<protein>
    <submittedName>
        <fullName evidence="1">Uncharacterized protein</fullName>
    </submittedName>
</protein>
<gene>
    <name evidence="1" type="ORF">ISALK_12265</name>
</gene>
<proteinExistence type="predicted"/>